<keyword evidence="15" id="KW-1185">Reference proteome</keyword>
<feature type="domain" description="B box-type" evidence="12">
    <location>
        <begin position="228"/>
        <end position="268"/>
    </location>
</feature>
<name>A0A4Y7IAK7_PAPSO</name>
<evidence type="ECO:0000259" key="13">
    <source>
        <dbReference type="PROSITE" id="PS51819"/>
    </source>
</evidence>
<keyword evidence="7" id="KW-0805">Transcription regulation</keyword>
<evidence type="ECO:0000256" key="11">
    <source>
        <dbReference type="SAM" id="MobiDB-lite"/>
    </source>
</evidence>
<evidence type="ECO:0000259" key="12">
    <source>
        <dbReference type="PROSITE" id="PS50119"/>
    </source>
</evidence>
<evidence type="ECO:0000256" key="3">
    <source>
        <dbReference type="ARBA" id="ARBA00022723"/>
    </source>
</evidence>
<keyword evidence="9" id="KW-0539">Nucleus</keyword>
<evidence type="ECO:0000256" key="4">
    <source>
        <dbReference type="ARBA" id="ARBA00022737"/>
    </source>
</evidence>
<evidence type="ECO:0008006" key="16">
    <source>
        <dbReference type="Google" id="ProtNLM"/>
    </source>
</evidence>
<dbReference type="InterPro" id="IPR029068">
    <property type="entry name" value="Glyas_Bleomycin-R_OHBP_Dase"/>
</dbReference>
<feature type="region of interest" description="Disordered" evidence="11">
    <location>
        <begin position="277"/>
        <end position="300"/>
    </location>
</feature>
<dbReference type="InterPro" id="IPR037523">
    <property type="entry name" value="VOC_core"/>
</dbReference>
<keyword evidence="3" id="KW-0479">Metal-binding</keyword>
<dbReference type="Gramene" id="RZC44752">
    <property type="protein sequence ID" value="RZC44752"/>
    <property type="gene ID" value="C5167_037701"/>
</dbReference>
<dbReference type="InterPro" id="IPR000315">
    <property type="entry name" value="Znf_B-box"/>
</dbReference>
<dbReference type="PROSITE" id="PS50119">
    <property type="entry name" value="ZF_BBOX"/>
    <property type="match status" value="2"/>
</dbReference>
<sequence>MEIEEIGSFPPLPLLSLNHISLLCRSLNASVRFYEEILGFIMIKRPSSFGFDGAWLFNYGVGIHLLKNSSIGPSDFLRESRPLNPKDNHISFQCTDIGLVKRRLEEMGIGHAKATVEDSGIRVDQVFFHDPDGYMIEICNCENLPVLPLSSSTSFKDVAKTIACKNVGGIPFMRTICDVCEGAAATLFCAADEAALCVPCDEKIHLCNKLASRHVRVGLAEPSVVPRCDICENAPAFFYCEIDGTSLCLQCDMTVHVGGKRTHERFLLLRQRAEFPVDKSSNSDDQHRQPMNPRENRWHPPEMTVKTHEQNKASAIPISNGHKDDNYYKMDIKMIDLNTRPNNRINGQSSSSQGMDVLSGNT</sequence>
<dbReference type="PANTHER" id="PTHR46142">
    <property type="match status" value="1"/>
</dbReference>
<keyword evidence="2" id="KW-0678">Repressor</keyword>
<evidence type="ECO:0000256" key="9">
    <source>
        <dbReference type="ARBA" id="ARBA00023242"/>
    </source>
</evidence>
<feature type="domain" description="B box-type" evidence="12">
    <location>
        <begin position="172"/>
        <end position="219"/>
    </location>
</feature>
<dbReference type="GO" id="GO:0010100">
    <property type="term" value="P:negative regulation of photomorphogenesis"/>
    <property type="evidence" value="ECO:0007669"/>
    <property type="project" value="UniProtKB-ARBA"/>
</dbReference>
<keyword evidence="8" id="KW-0804">Transcription</keyword>
<keyword evidence="5 10" id="KW-0863">Zinc-finger</keyword>
<dbReference type="Gene3D" id="3.10.180.10">
    <property type="entry name" value="2,3-Dihydroxybiphenyl 1,2-Dioxygenase, domain 1"/>
    <property type="match status" value="1"/>
</dbReference>
<keyword evidence="6" id="KW-0862">Zinc</keyword>
<keyword evidence="4" id="KW-0677">Repeat</keyword>
<dbReference type="PANTHER" id="PTHR46142:SF13">
    <property type="entry name" value="LACTOYLGLUTATHIONE LYASE_GLYOXALASE I FAMILY PROTEIN"/>
    <property type="match status" value="1"/>
</dbReference>
<protein>
    <recommendedName>
        <fullName evidence="16">VOC domain-containing protein</fullName>
    </recommendedName>
</protein>
<dbReference type="GO" id="GO:0005634">
    <property type="term" value="C:nucleus"/>
    <property type="evidence" value="ECO:0007669"/>
    <property type="project" value="UniProtKB-SubCell"/>
</dbReference>
<dbReference type="Gene3D" id="3.30.160.60">
    <property type="entry name" value="Classic Zinc Finger"/>
    <property type="match status" value="1"/>
</dbReference>
<dbReference type="Pfam" id="PF00643">
    <property type="entry name" value="zf-B_box"/>
    <property type="match status" value="2"/>
</dbReference>
<evidence type="ECO:0000256" key="6">
    <source>
        <dbReference type="ARBA" id="ARBA00022833"/>
    </source>
</evidence>
<gene>
    <name evidence="14" type="ORF">C5167_037701</name>
</gene>
<feature type="domain" description="VOC" evidence="13">
    <location>
        <begin position="16"/>
        <end position="141"/>
    </location>
</feature>
<evidence type="ECO:0000313" key="14">
    <source>
        <dbReference type="EMBL" id="RZC44752.1"/>
    </source>
</evidence>
<evidence type="ECO:0000256" key="5">
    <source>
        <dbReference type="ARBA" id="ARBA00022771"/>
    </source>
</evidence>
<feature type="region of interest" description="Disordered" evidence="11">
    <location>
        <begin position="339"/>
        <end position="362"/>
    </location>
</feature>
<dbReference type="PROSITE" id="PS51819">
    <property type="entry name" value="VOC"/>
    <property type="match status" value="1"/>
</dbReference>
<dbReference type="SUPFAM" id="SSF54593">
    <property type="entry name" value="Glyoxalase/Bleomycin resistance protein/Dihydroxybiphenyl dioxygenase"/>
    <property type="match status" value="1"/>
</dbReference>
<dbReference type="FunFam" id="3.30.160.60:FF:000610">
    <property type="entry name" value="B-box zinc finger protein 19"/>
    <property type="match status" value="1"/>
</dbReference>
<dbReference type="SMART" id="SM00336">
    <property type="entry name" value="BBOX"/>
    <property type="match status" value="2"/>
</dbReference>
<proteinExistence type="predicted"/>
<evidence type="ECO:0000256" key="10">
    <source>
        <dbReference type="PROSITE-ProRule" id="PRU00024"/>
    </source>
</evidence>
<evidence type="ECO:0000256" key="7">
    <source>
        <dbReference type="ARBA" id="ARBA00023015"/>
    </source>
</evidence>
<dbReference type="EMBL" id="CM010715">
    <property type="protein sequence ID" value="RZC44752.1"/>
    <property type="molecule type" value="Genomic_DNA"/>
</dbReference>
<dbReference type="InterPro" id="IPR049808">
    <property type="entry name" value="CONSTANS-like_Bbox1"/>
</dbReference>
<evidence type="ECO:0000313" key="15">
    <source>
        <dbReference type="Proteomes" id="UP000316621"/>
    </source>
</evidence>
<dbReference type="CDD" id="cd07245">
    <property type="entry name" value="VOC_like"/>
    <property type="match status" value="1"/>
</dbReference>
<dbReference type="InterPro" id="IPR004360">
    <property type="entry name" value="Glyas_Fos-R_dOase_dom"/>
</dbReference>
<comment type="subcellular location">
    <subcellularLocation>
        <location evidence="1">Nucleus</location>
    </subcellularLocation>
</comment>
<dbReference type="Pfam" id="PF00903">
    <property type="entry name" value="Glyoxalase"/>
    <property type="match status" value="1"/>
</dbReference>
<reference evidence="14 15" key="1">
    <citation type="journal article" date="2018" name="Science">
        <title>The opium poppy genome and morphinan production.</title>
        <authorList>
            <person name="Guo L."/>
            <person name="Winzer T."/>
            <person name="Yang X."/>
            <person name="Li Y."/>
            <person name="Ning Z."/>
            <person name="He Z."/>
            <person name="Teodor R."/>
            <person name="Lu Y."/>
            <person name="Bowser T.A."/>
            <person name="Graham I.A."/>
            <person name="Ye K."/>
        </authorList>
    </citation>
    <scope>NUCLEOTIDE SEQUENCE [LARGE SCALE GENOMIC DNA]</scope>
    <source>
        <strain evidence="15">cv. HN1</strain>
        <tissue evidence="14">Leaves</tissue>
    </source>
</reference>
<evidence type="ECO:0000256" key="1">
    <source>
        <dbReference type="ARBA" id="ARBA00004123"/>
    </source>
</evidence>
<evidence type="ECO:0000256" key="8">
    <source>
        <dbReference type="ARBA" id="ARBA00023163"/>
    </source>
</evidence>
<dbReference type="AlphaFoldDB" id="A0A4Y7IAK7"/>
<dbReference type="Proteomes" id="UP000316621">
    <property type="component" value="Chromosome 1"/>
</dbReference>
<organism evidence="14 15">
    <name type="scientific">Papaver somniferum</name>
    <name type="common">Opium poppy</name>
    <dbReference type="NCBI Taxonomy" id="3469"/>
    <lineage>
        <taxon>Eukaryota</taxon>
        <taxon>Viridiplantae</taxon>
        <taxon>Streptophyta</taxon>
        <taxon>Embryophyta</taxon>
        <taxon>Tracheophyta</taxon>
        <taxon>Spermatophyta</taxon>
        <taxon>Magnoliopsida</taxon>
        <taxon>Ranunculales</taxon>
        <taxon>Papaveraceae</taxon>
        <taxon>Papaveroideae</taxon>
        <taxon>Papaver</taxon>
    </lineage>
</organism>
<accession>A0A4Y7IAK7</accession>
<dbReference type="GO" id="GO:0008270">
    <property type="term" value="F:zinc ion binding"/>
    <property type="evidence" value="ECO:0007669"/>
    <property type="project" value="UniProtKB-KW"/>
</dbReference>
<dbReference type="CDD" id="cd19821">
    <property type="entry name" value="Bbox1_BBX-like"/>
    <property type="match status" value="2"/>
</dbReference>
<evidence type="ECO:0000256" key="2">
    <source>
        <dbReference type="ARBA" id="ARBA00022491"/>
    </source>
</evidence>